<name>A0A8J2MR80_COTCN</name>
<keyword evidence="1" id="KW-0472">Membrane</keyword>
<evidence type="ECO:0000313" key="2">
    <source>
        <dbReference type="EMBL" id="CAG5096831.1"/>
    </source>
</evidence>
<feature type="transmembrane region" description="Helical" evidence="1">
    <location>
        <begin position="44"/>
        <end position="67"/>
    </location>
</feature>
<sequence>MRVSMPVEPTETRQFQTNATVPGRNQSFLPGGQKMAILCPRDEVAALFSILSIVCLFYTLIVVILIVNCTDILNREKLGLSWDKKFCGPGLTKIFMVPPSILKNLATEISQSFDDKSGIYYSPGLTDGTNKINPTGKLQSQLNYARKQLVDSGLLVISSRRNSVLDSSTDSTSTTSLLNLLKKDSDDLEKIEKAWIDTFSARKQLVADSIDKLVEFSLYPCLSGEKGADFVNDKDAVIISLLPLAIKSSISSTVKRRKVENHSVADEKTTEFKNSYILTVEKSDELEAKIKARRQTFIINKEAFYPFMVFVGPVDFYVIIDNVKLKVNTALEALDVTFKIFLLTSCTLPKFITEKYLKVSAAEALCVICNIGVLIGHFIPVDDLHWKLYIYLIDIIDIVTSTIIHDDLCDYLQRQISEYLRLLTSLFPNCMKPKHHFLLHYSRVMKLMGPLWNLNTMRAESKNKEAKVDARTAVIRRSICKTIAIKHQLHLSYRFALNHQNVCKYDCEVNDVTLLKGLPQYPCYCQYLSESTTEHVYEIKLLKFKARSIKIDSILMIPTSSGPTFFTVFTIFHDFTDQLFIVTKNFSNYCNYDEHYQAYEIHPSAFNDSPDWNIIGSDDLESCCVIHITKAGNNKKYILKRWV</sequence>
<reference evidence="2" key="1">
    <citation type="submission" date="2021-04" db="EMBL/GenBank/DDBJ databases">
        <authorList>
            <person name="Chebbi M.A.C M."/>
        </authorList>
    </citation>
    <scope>NUCLEOTIDE SEQUENCE</scope>
</reference>
<dbReference type="Proteomes" id="UP000786811">
    <property type="component" value="Unassembled WGS sequence"/>
</dbReference>
<organism evidence="2 3">
    <name type="scientific">Cotesia congregata</name>
    <name type="common">Parasitoid wasp</name>
    <name type="synonym">Apanteles congregatus</name>
    <dbReference type="NCBI Taxonomy" id="51543"/>
    <lineage>
        <taxon>Eukaryota</taxon>
        <taxon>Metazoa</taxon>
        <taxon>Ecdysozoa</taxon>
        <taxon>Arthropoda</taxon>
        <taxon>Hexapoda</taxon>
        <taxon>Insecta</taxon>
        <taxon>Pterygota</taxon>
        <taxon>Neoptera</taxon>
        <taxon>Endopterygota</taxon>
        <taxon>Hymenoptera</taxon>
        <taxon>Apocrita</taxon>
        <taxon>Ichneumonoidea</taxon>
        <taxon>Braconidae</taxon>
        <taxon>Microgastrinae</taxon>
        <taxon>Cotesia</taxon>
    </lineage>
</organism>
<keyword evidence="1" id="KW-1133">Transmembrane helix</keyword>
<comment type="caution">
    <text evidence="2">The sequence shown here is derived from an EMBL/GenBank/DDBJ whole genome shotgun (WGS) entry which is preliminary data.</text>
</comment>
<proteinExistence type="predicted"/>
<evidence type="ECO:0000256" key="1">
    <source>
        <dbReference type="SAM" id="Phobius"/>
    </source>
</evidence>
<dbReference type="AlphaFoldDB" id="A0A8J2MR80"/>
<keyword evidence="1" id="KW-0812">Transmembrane</keyword>
<accession>A0A8J2MR80</accession>
<evidence type="ECO:0000313" key="3">
    <source>
        <dbReference type="Proteomes" id="UP000786811"/>
    </source>
</evidence>
<protein>
    <submittedName>
        <fullName evidence="2">Uncharacterized protein</fullName>
    </submittedName>
</protein>
<gene>
    <name evidence="2" type="ORF">HICCMSTLAB_LOCUS8407</name>
</gene>
<dbReference type="EMBL" id="CAJNRD030001121">
    <property type="protein sequence ID" value="CAG5096831.1"/>
    <property type="molecule type" value="Genomic_DNA"/>
</dbReference>
<dbReference type="OrthoDB" id="7698488at2759"/>
<keyword evidence="3" id="KW-1185">Reference proteome</keyword>